<accession>A0A0R1FEI5</accession>
<proteinExistence type="predicted"/>
<dbReference type="PATRIC" id="fig|913848.6.peg.914"/>
<dbReference type="Gene3D" id="3.90.1580.10">
    <property type="entry name" value="paralog of FGE (formylglycine-generating enzyme)"/>
    <property type="match status" value="1"/>
</dbReference>
<dbReference type="InterPro" id="IPR042095">
    <property type="entry name" value="SUMF_sf"/>
</dbReference>
<sequence length="333" mass="37504">MEVTSMNMQESLMLANWRQLERNQQRELFNQILLYYVNPLLQIGQTDFVNFTISGERITTLATWIQGERFIFVPGQSTLMVGWANEGAPIDWTTFKPTTTATELTDIAAVQQYVEQFTSAPREAALAPLLVAESALPVDRQVRGIYHSVTGRFTGDQSFFHKYRRELMLALQPKTDVLNPFMTDAVEAQVTEHVSLRVLADGVSYQACELIPTTYGELKQRIEQRGFDLPTPAEWEYLANSGQTTLFPWGNQLVHTGAVKNGFNLTFASDHSYELTDDLGVLKLGPAASQGEALIERQLPHSAYYQLPIAVTLEQALPAAQYAYRKVIRVTFD</sequence>
<evidence type="ECO:0000313" key="2">
    <source>
        <dbReference type="Proteomes" id="UP000051181"/>
    </source>
</evidence>
<evidence type="ECO:0000313" key="1">
    <source>
        <dbReference type="EMBL" id="KRK17682.1"/>
    </source>
</evidence>
<comment type="caution">
    <text evidence="1">The sequence shown here is derived from an EMBL/GenBank/DDBJ whole genome shotgun (WGS) entry which is preliminary data.</text>
</comment>
<protein>
    <recommendedName>
        <fullName evidence="3">Sulfatase-modifying factor enzyme domain-containing protein</fullName>
    </recommendedName>
</protein>
<dbReference type="InterPro" id="IPR016187">
    <property type="entry name" value="CTDL_fold"/>
</dbReference>
<reference evidence="1 2" key="1">
    <citation type="journal article" date="2015" name="Genome Announc.">
        <title>Expanding the biotechnology potential of lactobacilli through comparative genomics of 213 strains and associated genera.</title>
        <authorList>
            <person name="Sun Z."/>
            <person name="Harris H.M."/>
            <person name="McCann A."/>
            <person name="Guo C."/>
            <person name="Argimon S."/>
            <person name="Zhang W."/>
            <person name="Yang X."/>
            <person name="Jeffery I.B."/>
            <person name="Cooney J.C."/>
            <person name="Kagawa T.F."/>
            <person name="Liu W."/>
            <person name="Song Y."/>
            <person name="Salvetti E."/>
            <person name="Wrobel A."/>
            <person name="Rasinkangas P."/>
            <person name="Parkhill J."/>
            <person name="Rea M.C."/>
            <person name="O'Sullivan O."/>
            <person name="Ritari J."/>
            <person name="Douillard F.P."/>
            <person name="Paul Ross R."/>
            <person name="Yang R."/>
            <person name="Briner A.E."/>
            <person name="Felis G.E."/>
            <person name="de Vos W.M."/>
            <person name="Barrangou R."/>
            <person name="Klaenhammer T.R."/>
            <person name="Caufield P.W."/>
            <person name="Cui Y."/>
            <person name="Zhang H."/>
            <person name="O'Toole P.W."/>
        </authorList>
    </citation>
    <scope>NUCLEOTIDE SEQUENCE [LARGE SCALE GENOMIC DNA]</scope>
    <source>
        <strain evidence="1 2">DSM 20001</strain>
    </source>
</reference>
<dbReference type="EMBL" id="AZCN01000022">
    <property type="protein sequence ID" value="KRK17682.1"/>
    <property type="molecule type" value="Genomic_DNA"/>
</dbReference>
<evidence type="ECO:0008006" key="3">
    <source>
        <dbReference type="Google" id="ProtNLM"/>
    </source>
</evidence>
<organism evidence="1 2">
    <name type="scientific">Loigolactobacillus coryniformis subsp. coryniformis KCTC 3167 = DSM 20001</name>
    <dbReference type="NCBI Taxonomy" id="913848"/>
    <lineage>
        <taxon>Bacteria</taxon>
        <taxon>Bacillati</taxon>
        <taxon>Bacillota</taxon>
        <taxon>Bacilli</taxon>
        <taxon>Lactobacillales</taxon>
        <taxon>Lactobacillaceae</taxon>
        <taxon>Loigolactobacillus</taxon>
    </lineage>
</organism>
<dbReference type="AlphaFoldDB" id="A0A0R1FEI5"/>
<gene>
    <name evidence="1" type="ORF">FD22_GL000884</name>
</gene>
<dbReference type="SUPFAM" id="SSF56436">
    <property type="entry name" value="C-type lectin-like"/>
    <property type="match status" value="1"/>
</dbReference>
<name>A0A0R1FEI5_9LACO</name>
<dbReference type="Proteomes" id="UP000051181">
    <property type="component" value="Unassembled WGS sequence"/>
</dbReference>
<dbReference type="eggNOG" id="COG1262">
    <property type="taxonomic scope" value="Bacteria"/>
</dbReference>